<sequence length="110" mass="12905">MINKLVVEALKPLKVPISFQKYKGKENTYITFFNYLEQGEQYADNEEKATGFYIQVDVWSKNDYTELVEKVKNSMKAAGFMRTSAADLFESDTKIYHKAIRFFIHMEGRQ</sequence>
<accession>A0A3M0SXV0</accession>
<reference evidence="1 2" key="1">
    <citation type="submission" date="2018-10" db="EMBL/GenBank/DDBJ databases">
        <title>Genome-centric metagenomics revealed C2 chemical producing, CO utilizing Clostridium with novel acetogenic gene cluster.</title>
        <authorList>
            <person name="Kang H."/>
            <person name="Park B."/>
            <person name="Choi I.G."/>
            <person name="Chang I.S."/>
        </authorList>
    </citation>
    <scope>NUCLEOTIDE SEQUENCE [LARGE SCALE GENOMIC DNA]</scope>
    <source>
        <strain evidence="1 2">H21-9</strain>
    </source>
</reference>
<organism evidence="1 2">
    <name type="scientific">Clostridium autoethanogenum</name>
    <dbReference type="NCBI Taxonomy" id="84023"/>
    <lineage>
        <taxon>Bacteria</taxon>
        <taxon>Bacillati</taxon>
        <taxon>Bacillota</taxon>
        <taxon>Clostridia</taxon>
        <taxon>Eubacteriales</taxon>
        <taxon>Clostridiaceae</taxon>
        <taxon>Clostridium</taxon>
    </lineage>
</organism>
<evidence type="ECO:0008006" key="3">
    <source>
        <dbReference type="Google" id="ProtNLM"/>
    </source>
</evidence>
<dbReference type="RefSeq" id="WP_122057966.1">
    <property type="nucleotide sequence ID" value="NZ_RFAQ01000006.1"/>
</dbReference>
<evidence type="ECO:0000313" key="1">
    <source>
        <dbReference type="EMBL" id="RMD03243.1"/>
    </source>
</evidence>
<name>A0A3M0SXV0_9CLOT</name>
<dbReference type="AlphaFoldDB" id="A0A3M0SXV0"/>
<evidence type="ECO:0000313" key="2">
    <source>
        <dbReference type="Proteomes" id="UP000277999"/>
    </source>
</evidence>
<comment type="caution">
    <text evidence="1">The sequence shown here is derived from an EMBL/GenBank/DDBJ whole genome shotgun (WGS) entry which is preliminary data.</text>
</comment>
<protein>
    <recommendedName>
        <fullName evidence="3">DUF3168 domain-containing protein</fullName>
    </recommendedName>
</protein>
<dbReference type="EMBL" id="RFAQ01000006">
    <property type="protein sequence ID" value="RMD03243.1"/>
    <property type="molecule type" value="Genomic_DNA"/>
</dbReference>
<gene>
    <name evidence="1" type="ORF">D9O40_03620</name>
</gene>
<dbReference type="Proteomes" id="UP000277999">
    <property type="component" value="Unassembled WGS sequence"/>
</dbReference>
<proteinExistence type="predicted"/>